<evidence type="ECO:0000313" key="10">
    <source>
        <dbReference type="EMBL" id="MEE1884141.1"/>
    </source>
</evidence>
<dbReference type="SUPFAM" id="SSF51735">
    <property type="entry name" value="NAD(P)-binding Rossmann-fold domains"/>
    <property type="match status" value="1"/>
</dbReference>
<dbReference type="InterPro" id="IPR001753">
    <property type="entry name" value="Enoyl-CoA_hydra/iso"/>
</dbReference>
<dbReference type="Gene3D" id="1.10.1040.50">
    <property type="match status" value="1"/>
</dbReference>
<organism evidence="10 11">
    <name type="scientific">Pedobacter flavus</name>
    <dbReference type="NCBI Taxonomy" id="3113906"/>
    <lineage>
        <taxon>Bacteria</taxon>
        <taxon>Pseudomonadati</taxon>
        <taxon>Bacteroidota</taxon>
        <taxon>Sphingobacteriia</taxon>
        <taxon>Sphingobacteriales</taxon>
        <taxon>Sphingobacteriaceae</taxon>
        <taxon>Pedobacter</taxon>
    </lineage>
</organism>
<keyword evidence="11" id="KW-1185">Reference proteome</keyword>
<dbReference type="InterPro" id="IPR008927">
    <property type="entry name" value="6-PGluconate_DH-like_C_sf"/>
</dbReference>
<dbReference type="RefSeq" id="WP_330145059.1">
    <property type="nucleotide sequence ID" value="NZ_JAZDQU010000001.1"/>
</dbReference>
<feature type="domain" description="3-hydroxyacyl-CoA dehydrogenase C-terminal" evidence="8">
    <location>
        <begin position="389"/>
        <end position="439"/>
    </location>
</feature>
<keyword evidence="5" id="KW-0520">NAD</keyword>
<comment type="catalytic activity">
    <reaction evidence="7">
        <text>a (3S)-3-hydroxyacyl-CoA + NAD(+) = a 3-oxoacyl-CoA + NADH + H(+)</text>
        <dbReference type="Rhea" id="RHEA:22432"/>
        <dbReference type="ChEBI" id="CHEBI:15378"/>
        <dbReference type="ChEBI" id="CHEBI:57318"/>
        <dbReference type="ChEBI" id="CHEBI:57540"/>
        <dbReference type="ChEBI" id="CHEBI:57945"/>
        <dbReference type="ChEBI" id="CHEBI:90726"/>
        <dbReference type="EC" id="1.1.1.35"/>
    </reaction>
</comment>
<dbReference type="Pfam" id="PF00725">
    <property type="entry name" value="3HCDH"/>
    <property type="match status" value="2"/>
</dbReference>
<evidence type="ECO:0000259" key="8">
    <source>
        <dbReference type="Pfam" id="PF00725"/>
    </source>
</evidence>
<proteinExistence type="predicted"/>
<sequence>MNRKINKVAVLGSGIMGSRIACHFANIGVEVLLLDIAPKQLSAAEEAKGMRLDQPAVRNSIVNNALNTAVKTSPSPIYNKKSLDKITTGNFEDDMSKISNYDWIIEVVVENLEIKKKVFEQVEQYRKPGTLITSNTSGIPISKMAEGRSEDFVKHFCGTHFFNPPRYLRLLEIIPTEKTDPSVVDFLMEFGDKFLGKTTVLCKDTPAFIANRVGVYSIMALLHLVEKMDLTVEEVDKYTGPALGRPKSATFRTTDVVGLDTMIKVAKGLYENCTEDKAHDLFKLPAYVSKMEENNWLGDKTKQGFYKKTKNAEGKTEILALDLKTLEYRPQQKIKSATLDLTKSIESVKDRMKVFAAGKDRAGELFRASFFGLFEYVSDRIPEISDELYRIDDAMRAGFGWDLGPFEVWDAVGVEEAIKGMEALGHQAAAWVKEMLSAGNTSFYKVENGIKKYYDIPSKSYLPLPGSDSFIILDNLRAKKTLYKNSGASIIDLGDGILNVEFHSKMNTIGGDTLTAINKAIDMAEKDYRGVVIGNDGANFSAGANVGMIFMMAVEQEWDELNMAIRMFQNTSMRIRYSSIPVVVAPHNLTLGGGCEFSLHADHVQLSAETYMGLVEFGVGVIPGGGGTKEFALRASDEFKEDQIVQNTLKERFLTIGMAKVSTSALEALDLGYLQKDKFSISMNRSRLIADAKAKAIELADAGYIKPVQRKDIMVLGKQGLGIVYAGANSMYSGNFISEHDKKISEKLGYVMCGGDLSSPTKVTEQYLLDLEREAFLSLCGERKTLERIQSIVVKGKPLRN</sequence>
<dbReference type="Gene3D" id="3.90.226.10">
    <property type="entry name" value="2-enoyl-CoA Hydratase, Chain A, domain 1"/>
    <property type="match status" value="1"/>
</dbReference>
<dbReference type="CDD" id="cd06558">
    <property type="entry name" value="crotonase-like"/>
    <property type="match status" value="1"/>
</dbReference>
<gene>
    <name evidence="10" type="ORF">VRU49_01800</name>
</gene>
<name>A0ABU7GYQ5_9SPHI</name>
<accession>A0ABU7GYQ5</accession>
<keyword evidence="6" id="KW-0443">Lipid metabolism</keyword>
<evidence type="ECO:0000256" key="4">
    <source>
        <dbReference type="ARBA" id="ARBA00023002"/>
    </source>
</evidence>
<evidence type="ECO:0000256" key="7">
    <source>
        <dbReference type="ARBA" id="ARBA00049556"/>
    </source>
</evidence>
<evidence type="ECO:0000256" key="6">
    <source>
        <dbReference type="ARBA" id="ARBA00023098"/>
    </source>
</evidence>
<feature type="domain" description="3-hydroxyacyl-CoA dehydrogenase NAD binding" evidence="9">
    <location>
        <begin position="7"/>
        <end position="205"/>
    </location>
</feature>
<dbReference type="InterPro" id="IPR036291">
    <property type="entry name" value="NAD(P)-bd_dom_sf"/>
</dbReference>
<keyword evidence="2" id="KW-0276">Fatty acid metabolism</keyword>
<feature type="domain" description="3-hydroxyacyl-CoA dehydrogenase C-terminal" evidence="8">
    <location>
        <begin position="208"/>
        <end position="307"/>
    </location>
</feature>
<keyword evidence="3" id="KW-0442">Lipid degradation</keyword>
<dbReference type="Gene3D" id="3.40.50.720">
    <property type="entry name" value="NAD(P)-binding Rossmann-like Domain"/>
    <property type="match status" value="1"/>
</dbReference>
<dbReference type="Pfam" id="PF00378">
    <property type="entry name" value="ECH_1"/>
    <property type="match status" value="1"/>
</dbReference>
<dbReference type="Pfam" id="PF02737">
    <property type="entry name" value="3HCDH_N"/>
    <property type="match status" value="1"/>
</dbReference>
<evidence type="ECO:0000256" key="1">
    <source>
        <dbReference type="ARBA" id="ARBA00005005"/>
    </source>
</evidence>
<keyword evidence="4" id="KW-0560">Oxidoreductase</keyword>
<evidence type="ECO:0000256" key="2">
    <source>
        <dbReference type="ARBA" id="ARBA00022832"/>
    </source>
</evidence>
<dbReference type="SUPFAM" id="SSF48179">
    <property type="entry name" value="6-phosphogluconate dehydrogenase C-terminal domain-like"/>
    <property type="match status" value="2"/>
</dbReference>
<dbReference type="InterPro" id="IPR006176">
    <property type="entry name" value="3-OHacyl-CoA_DH_NAD-bd"/>
</dbReference>
<evidence type="ECO:0000259" key="9">
    <source>
        <dbReference type="Pfam" id="PF02737"/>
    </source>
</evidence>
<dbReference type="EMBL" id="JAZDQU010000001">
    <property type="protein sequence ID" value="MEE1884141.1"/>
    <property type="molecule type" value="Genomic_DNA"/>
</dbReference>
<reference evidence="10 11" key="1">
    <citation type="submission" date="2024-01" db="EMBL/GenBank/DDBJ databases">
        <title>Pedobacter sp. nov., isolated from oil-contaminated soil.</title>
        <authorList>
            <person name="Le N.T.T."/>
        </authorList>
    </citation>
    <scope>NUCLEOTIDE SEQUENCE [LARGE SCALE GENOMIC DNA]</scope>
    <source>
        <strain evidence="10 11">VNH31</strain>
    </source>
</reference>
<evidence type="ECO:0000256" key="3">
    <source>
        <dbReference type="ARBA" id="ARBA00022963"/>
    </source>
</evidence>
<dbReference type="PANTHER" id="PTHR48075">
    <property type="entry name" value="3-HYDROXYACYL-COA DEHYDROGENASE FAMILY PROTEIN"/>
    <property type="match status" value="1"/>
</dbReference>
<dbReference type="InterPro" id="IPR006108">
    <property type="entry name" value="3HC_DH_C"/>
</dbReference>
<dbReference type="Proteomes" id="UP001337681">
    <property type="component" value="Unassembled WGS sequence"/>
</dbReference>
<comment type="pathway">
    <text evidence="1">Lipid metabolism; fatty acid beta-oxidation.</text>
</comment>
<dbReference type="InterPro" id="IPR029045">
    <property type="entry name" value="ClpP/crotonase-like_dom_sf"/>
</dbReference>
<dbReference type="SUPFAM" id="SSF52096">
    <property type="entry name" value="ClpP/crotonase"/>
    <property type="match status" value="1"/>
</dbReference>
<comment type="caution">
    <text evidence="10">The sequence shown here is derived from an EMBL/GenBank/DDBJ whole genome shotgun (WGS) entry which is preliminary data.</text>
</comment>
<evidence type="ECO:0000313" key="11">
    <source>
        <dbReference type="Proteomes" id="UP001337681"/>
    </source>
</evidence>
<protein>
    <submittedName>
        <fullName evidence="10">3-hydroxyacyl-CoA dehydrogenase NAD-binding domain-containing protein</fullName>
    </submittedName>
</protein>
<dbReference type="PANTHER" id="PTHR48075:SF7">
    <property type="entry name" value="3-HYDROXYACYL-COA DEHYDROGENASE-RELATED"/>
    <property type="match status" value="1"/>
</dbReference>
<evidence type="ECO:0000256" key="5">
    <source>
        <dbReference type="ARBA" id="ARBA00023027"/>
    </source>
</evidence>